<evidence type="ECO:0000313" key="3">
    <source>
        <dbReference type="EMBL" id="GAA1379057.1"/>
    </source>
</evidence>
<dbReference type="InterPro" id="IPR042099">
    <property type="entry name" value="ANL_N_sf"/>
</dbReference>
<organism evidence="3 4">
    <name type="scientific">Pseudonocardia kongjuensis</name>
    <dbReference type="NCBI Taxonomy" id="102227"/>
    <lineage>
        <taxon>Bacteria</taxon>
        <taxon>Bacillati</taxon>
        <taxon>Actinomycetota</taxon>
        <taxon>Actinomycetes</taxon>
        <taxon>Pseudonocardiales</taxon>
        <taxon>Pseudonocardiaceae</taxon>
        <taxon>Pseudonocardia</taxon>
    </lineage>
</organism>
<feature type="domain" description="AMP-dependent synthetase/ligase" evidence="1">
    <location>
        <begin position="40"/>
        <end position="408"/>
    </location>
</feature>
<dbReference type="Proteomes" id="UP001501414">
    <property type="component" value="Unassembled WGS sequence"/>
</dbReference>
<dbReference type="PANTHER" id="PTHR43767:SF1">
    <property type="entry name" value="NONRIBOSOMAL PEPTIDE SYNTHASE PES1 (EUROFUNG)-RELATED"/>
    <property type="match status" value="1"/>
</dbReference>
<dbReference type="InterPro" id="IPR045851">
    <property type="entry name" value="AMP-bd_C_sf"/>
</dbReference>
<evidence type="ECO:0000259" key="1">
    <source>
        <dbReference type="Pfam" id="PF00501"/>
    </source>
</evidence>
<evidence type="ECO:0000259" key="2">
    <source>
        <dbReference type="Pfam" id="PF13193"/>
    </source>
</evidence>
<feature type="domain" description="AMP-binding enzyme C-terminal" evidence="2">
    <location>
        <begin position="458"/>
        <end position="534"/>
    </location>
</feature>
<evidence type="ECO:0000313" key="4">
    <source>
        <dbReference type="Proteomes" id="UP001501414"/>
    </source>
</evidence>
<evidence type="ECO:0008006" key="5">
    <source>
        <dbReference type="Google" id="ProtNLM"/>
    </source>
</evidence>
<dbReference type="Pfam" id="PF00501">
    <property type="entry name" value="AMP-binding"/>
    <property type="match status" value="1"/>
</dbReference>
<dbReference type="InterPro" id="IPR025110">
    <property type="entry name" value="AMP-bd_C"/>
</dbReference>
<gene>
    <name evidence="3" type="ORF">GCM10009613_01130</name>
</gene>
<dbReference type="RefSeq" id="WP_344017501.1">
    <property type="nucleotide sequence ID" value="NZ_BAAAJK010000001.1"/>
</dbReference>
<sequence>MATSEAVRGIVPTFRLPADQVARYRAAGYWRDASLPGYLARCAERFPDRRAVVDGDRVRTFGQLWEEARSVAGALRDLGLRRGEVVGFQLPNWIEALPVHFGTLLAGGVANPIPPILREREVGFILRQTGARFLVGPESFRRFDFSDMYRRLADEAPALEHVALARTADPDDPRSLDRWLRAPAPPAADLLPLAGRGDEAAIVLYTSGTTADPKGAVHTHDGFACGVRHIGELFGLNENDRLFNPSPITHTTGLTVALTLPVLTGCSVVLQDVWEPEGAFDAITRDRSTFMIFATPFLAALTDIAEARDVTLDHVRAIACGGADVPESLAGRARSRLGEIVRIYGATEANATTCGSPWDPADKKRGTEGTWIHPTVGRVVAVGTDDPVPNGTVGEIQWQAPQMCQGYLDAGLNAAAFTDDGYFRTGDLGVLDAEGFLTVRGRIKDIINRGGEKISAREIEDLLYEHPSVHEVAVTPMPDPVLGEKICAWVVPVPGAPLSLTDVTAHLSGYGLARQKLPERLELVDELPRTASGKIQKFVLRDRLGGRR</sequence>
<dbReference type="Gene3D" id="3.40.50.12780">
    <property type="entry name" value="N-terminal domain of ligase-like"/>
    <property type="match status" value="1"/>
</dbReference>
<dbReference type="Pfam" id="PF13193">
    <property type="entry name" value="AMP-binding_C"/>
    <property type="match status" value="1"/>
</dbReference>
<reference evidence="3 4" key="1">
    <citation type="journal article" date="2019" name="Int. J. Syst. Evol. Microbiol.">
        <title>The Global Catalogue of Microorganisms (GCM) 10K type strain sequencing project: providing services to taxonomists for standard genome sequencing and annotation.</title>
        <authorList>
            <consortium name="The Broad Institute Genomics Platform"/>
            <consortium name="The Broad Institute Genome Sequencing Center for Infectious Disease"/>
            <person name="Wu L."/>
            <person name="Ma J."/>
        </authorList>
    </citation>
    <scope>NUCLEOTIDE SEQUENCE [LARGE SCALE GENOMIC DNA]</scope>
    <source>
        <strain evidence="3 4">JCM 11896</strain>
    </source>
</reference>
<dbReference type="EMBL" id="BAAAJK010000001">
    <property type="protein sequence ID" value="GAA1379057.1"/>
    <property type="molecule type" value="Genomic_DNA"/>
</dbReference>
<dbReference type="InterPro" id="IPR000873">
    <property type="entry name" value="AMP-dep_synth/lig_dom"/>
</dbReference>
<accession>A0ABN1XIK6</accession>
<dbReference type="PANTHER" id="PTHR43767">
    <property type="entry name" value="LONG-CHAIN-FATTY-ACID--COA LIGASE"/>
    <property type="match status" value="1"/>
</dbReference>
<dbReference type="SUPFAM" id="SSF56801">
    <property type="entry name" value="Acetyl-CoA synthetase-like"/>
    <property type="match status" value="1"/>
</dbReference>
<proteinExistence type="predicted"/>
<dbReference type="InterPro" id="IPR050237">
    <property type="entry name" value="ATP-dep_AMP-bd_enzyme"/>
</dbReference>
<protein>
    <recommendedName>
        <fullName evidence="5">Cyclohexanecarboxylate-CoA ligase</fullName>
    </recommendedName>
</protein>
<dbReference type="Gene3D" id="3.30.300.30">
    <property type="match status" value="1"/>
</dbReference>
<comment type="caution">
    <text evidence="3">The sequence shown here is derived from an EMBL/GenBank/DDBJ whole genome shotgun (WGS) entry which is preliminary data.</text>
</comment>
<name>A0ABN1XIK6_9PSEU</name>
<keyword evidence="4" id="KW-1185">Reference proteome</keyword>